<sequence length="159" mass="18095">MRSDKAVFCDRVRALKNPLKRFSRVKNSDKRSSSAGSRPTREFLVSYTIYAQVYPQLVRCKPPRNALSCSTAQGETLHIGFSNQTPNHISDLKLKRFIASFRLNQAGFSKPKPHWRMAPFFRLETTGTVRVLQSLLSPWKESGSSPGSQPKTSARMRRH</sequence>
<comment type="caution">
    <text evidence="2">The sequence shown here is derived from an EMBL/GenBank/DDBJ whole genome shotgun (WGS) entry which is preliminary data.</text>
</comment>
<name>A0AA94EIS4_9PSED</name>
<proteinExistence type="predicted"/>
<dbReference type="AlphaFoldDB" id="A0AA94EIS4"/>
<protein>
    <submittedName>
        <fullName evidence="2">Uncharacterized protein</fullName>
    </submittedName>
</protein>
<feature type="compositionally biased region" description="Polar residues" evidence="1">
    <location>
        <begin position="142"/>
        <end position="152"/>
    </location>
</feature>
<evidence type="ECO:0000256" key="1">
    <source>
        <dbReference type="SAM" id="MobiDB-lite"/>
    </source>
</evidence>
<dbReference type="Proteomes" id="UP000288002">
    <property type="component" value="Unassembled WGS sequence"/>
</dbReference>
<evidence type="ECO:0000313" key="2">
    <source>
        <dbReference type="EMBL" id="RVD74785.1"/>
    </source>
</evidence>
<accession>A0AA94EIS4</accession>
<organism evidence="2 3">
    <name type="scientific">Pseudomonas koreensis</name>
    <dbReference type="NCBI Taxonomy" id="198620"/>
    <lineage>
        <taxon>Bacteria</taxon>
        <taxon>Pseudomonadati</taxon>
        <taxon>Pseudomonadota</taxon>
        <taxon>Gammaproteobacteria</taxon>
        <taxon>Pseudomonadales</taxon>
        <taxon>Pseudomonadaceae</taxon>
        <taxon>Pseudomonas</taxon>
    </lineage>
</organism>
<evidence type="ECO:0000313" key="3">
    <source>
        <dbReference type="Proteomes" id="UP000288002"/>
    </source>
</evidence>
<gene>
    <name evidence="2" type="ORF">A9HBioS_5375</name>
</gene>
<feature type="region of interest" description="Disordered" evidence="1">
    <location>
        <begin position="138"/>
        <end position="159"/>
    </location>
</feature>
<dbReference type="EMBL" id="MKWS01000027">
    <property type="protein sequence ID" value="RVD74785.1"/>
    <property type="molecule type" value="Genomic_DNA"/>
</dbReference>
<reference evidence="2 3" key="1">
    <citation type="submission" date="2016-10" db="EMBL/GenBank/DDBJ databases">
        <title>Search of new enzymes for the oxidation of sulfur compounds.</title>
        <authorList>
            <person name="Novo A."/>
            <person name="Moreira I.S."/>
            <person name="Castro P.M."/>
        </authorList>
    </citation>
    <scope>NUCLEOTIDE SEQUENCE [LARGE SCALE GENOMIC DNA]</scope>
    <source>
        <strain evidence="2 3">A9</strain>
    </source>
</reference>